<dbReference type="AlphaFoldDB" id="A0A8H5M076"/>
<protein>
    <submittedName>
        <fullName evidence="1">Uncharacterized protein</fullName>
    </submittedName>
</protein>
<name>A0A8H5M076_9AGAR</name>
<accession>A0A8H5M076</accession>
<dbReference type="OrthoDB" id="2839137at2759"/>
<dbReference type="EMBL" id="JAACJP010000028">
    <property type="protein sequence ID" value="KAF5376475.1"/>
    <property type="molecule type" value="Genomic_DNA"/>
</dbReference>
<organism evidence="1 2">
    <name type="scientific">Tricholomella constricta</name>
    <dbReference type="NCBI Taxonomy" id="117010"/>
    <lineage>
        <taxon>Eukaryota</taxon>
        <taxon>Fungi</taxon>
        <taxon>Dikarya</taxon>
        <taxon>Basidiomycota</taxon>
        <taxon>Agaricomycotina</taxon>
        <taxon>Agaricomycetes</taxon>
        <taxon>Agaricomycetidae</taxon>
        <taxon>Agaricales</taxon>
        <taxon>Tricholomatineae</taxon>
        <taxon>Lyophyllaceae</taxon>
        <taxon>Tricholomella</taxon>
    </lineage>
</organism>
<dbReference type="Proteomes" id="UP000565441">
    <property type="component" value="Unassembled WGS sequence"/>
</dbReference>
<sequence length="352" mass="40735">MFLIFFRHSISTLPPFKNPPAAARLRIHVDGCKYTTSQATLESAPLKNLRRRRRAEIPRIHTLDRNRLTPRDFVDLSNLTTSPIAMDSLKASIAYGHTSHLDYERHKMIRSRFPPDARGFLYYHQDPRLPLTAGEIRFRVTAGPDPALFDAGKDLLDPHGTFWSIHLLKLINSKIHRAFKEILGKDELLDPKFLRTIEKSWVGIRFCQSMRMLYYLEQPFEAILKPKTPLVNLRVVTPHAFDELRIHNFLVDYRSDIGASPYTVTHPGRLLLRFERSTLPEHAGSDVVVIRVLKILEPLKVVIPMYDMAVPMPCEGELLQIRYRNKNRPYSMDLNNPTSSMKALQFFALERL</sequence>
<reference evidence="1 2" key="1">
    <citation type="journal article" date="2020" name="ISME J.">
        <title>Uncovering the hidden diversity of litter-decomposition mechanisms in mushroom-forming fungi.</title>
        <authorList>
            <person name="Floudas D."/>
            <person name="Bentzer J."/>
            <person name="Ahren D."/>
            <person name="Johansson T."/>
            <person name="Persson P."/>
            <person name="Tunlid A."/>
        </authorList>
    </citation>
    <scope>NUCLEOTIDE SEQUENCE [LARGE SCALE GENOMIC DNA]</scope>
    <source>
        <strain evidence="1 2">CBS 661.87</strain>
    </source>
</reference>
<evidence type="ECO:0000313" key="1">
    <source>
        <dbReference type="EMBL" id="KAF5376475.1"/>
    </source>
</evidence>
<keyword evidence="2" id="KW-1185">Reference proteome</keyword>
<proteinExistence type="predicted"/>
<comment type="caution">
    <text evidence="1">The sequence shown here is derived from an EMBL/GenBank/DDBJ whole genome shotgun (WGS) entry which is preliminary data.</text>
</comment>
<gene>
    <name evidence="1" type="ORF">D9615_008623</name>
</gene>
<evidence type="ECO:0000313" key="2">
    <source>
        <dbReference type="Proteomes" id="UP000565441"/>
    </source>
</evidence>